<dbReference type="EMBL" id="JAPNNL010000069">
    <property type="protein sequence ID" value="MDA0635408.1"/>
    <property type="molecule type" value="Genomic_DNA"/>
</dbReference>
<dbReference type="InterPro" id="IPR007497">
    <property type="entry name" value="SIMPL/DUF541"/>
</dbReference>
<dbReference type="Proteomes" id="UP001144036">
    <property type="component" value="Unassembled WGS sequence"/>
</dbReference>
<dbReference type="InterPro" id="IPR052022">
    <property type="entry name" value="26kDa_periplasmic_antigen"/>
</dbReference>
<accession>A0ABT4SDX8</accession>
<evidence type="ECO:0000313" key="1">
    <source>
        <dbReference type="EMBL" id="MDA0635408.1"/>
    </source>
</evidence>
<keyword evidence="2" id="KW-1185">Reference proteome</keyword>
<gene>
    <name evidence="1" type="ORF">OUY22_18455</name>
</gene>
<feature type="non-terminal residue" evidence="1">
    <location>
        <position position="1"/>
    </location>
</feature>
<dbReference type="PANTHER" id="PTHR34387:SF1">
    <property type="entry name" value="PERIPLASMIC IMMUNOGENIC PROTEIN"/>
    <property type="match status" value="1"/>
</dbReference>
<evidence type="ECO:0000313" key="2">
    <source>
        <dbReference type="Proteomes" id="UP001144036"/>
    </source>
</evidence>
<name>A0ABT4SDX8_9ACTN</name>
<dbReference type="Gene3D" id="3.30.110.170">
    <property type="entry name" value="Protein of unknown function (DUF541), domain 1"/>
    <property type="match status" value="1"/>
</dbReference>
<dbReference type="Pfam" id="PF04402">
    <property type="entry name" value="SIMPL"/>
    <property type="match status" value="1"/>
</dbReference>
<protein>
    <submittedName>
        <fullName evidence="1">SIMPL domain-containing protein</fullName>
    </submittedName>
</protein>
<sequence length="134" mass="14081">LGPEYQAYPKVSAYRAAQGVEAVVRDLARADHVIDTVAGVGEEARLNGIVFEVSDPDAVLATARQEAFRQAAVKAAQYAVLAGRPLGRVVSIAEERHGPPVPMARTMAAEAHDTVSPGRQAIGVTVQVGYAFGD</sequence>
<comment type="caution">
    <text evidence="1">The sequence shown here is derived from an EMBL/GenBank/DDBJ whole genome shotgun (WGS) entry which is preliminary data.</text>
</comment>
<dbReference type="RefSeq" id="WP_270156249.1">
    <property type="nucleotide sequence ID" value="NZ_JAPNNL010000069.1"/>
</dbReference>
<dbReference type="PANTHER" id="PTHR34387">
    <property type="entry name" value="SLR1258 PROTEIN"/>
    <property type="match status" value="1"/>
</dbReference>
<reference evidence="1" key="1">
    <citation type="submission" date="2022-11" db="EMBL/GenBank/DDBJ databases">
        <title>Nonomuraea corallina sp. nov., a new species of the genus Nonomuraea isolated from sea side sediment in Thai sea.</title>
        <authorList>
            <person name="Ngamcharungchit C."/>
            <person name="Matsumoto A."/>
            <person name="Suriyachadkun C."/>
            <person name="Panbangred W."/>
            <person name="Inahashi Y."/>
            <person name="Intra B."/>
        </authorList>
    </citation>
    <scope>NUCLEOTIDE SEQUENCE</scope>
    <source>
        <strain evidence="1">MCN248</strain>
    </source>
</reference>
<organism evidence="1 2">
    <name type="scientific">Nonomuraea corallina</name>
    <dbReference type="NCBI Taxonomy" id="2989783"/>
    <lineage>
        <taxon>Bacteria</taxon>
        <taxon>Bacillati</taxon>
        <taxon>Actinomycetota</taxon>
        <taxon>Actinomycetes</taxon>
        <taxon>Streptosporangiales</taxon>
        <taxon>Streptosporangiaceae</taxon>
        <taxon>Nonomuraea</taxon>
    </lineage>
</organism>
<proteinExistence type="predicted"/>